<evidence type="ECO:0000256" key="1">
    <source>
        <dbReference type="SAM" id="MobiDB-lite"/>
    </source>
</evidence>
<protein>
    <submittedName>
        <fullName evidence="3">Uncharacterized protein</fullName>
    </submittedName>
</protein>
<feature type="signal peptide" evidence="2">
    <location>
        <begin position="1"/>
        <end position="23"/>
    </location>
</feature>
<dbReference type="Proteomes" id="UP001355207">
    <property type="component" value="Chromosome 5"/>
</dbReference>
<feature type="chain" id="PRO_5043444388" evidence="2">
    <location>
        <begin position="24"/>
        <end position="107"/>
    </location>
</feature>
<evidence type="ECO:0000313" key="4">
    <source>
        <dbReference type="Proteomes" id="UP001355207"/>
    </source>
</evidence>
<dbReference type="AlphaFoldDB" id="A0AAX4JUJ9"/>
<keyword evidence="4" id="KW-1185">Reference proteome</keyword>
<dbReference type="GeneID" id="91094620"/>
<keyword evidence="2" id="KW-0732">Signal</keyword>
<sequence>MRFPQFFAIFLATILIFVTLTMAIPTQTTDEIDSYQDQSNIENIESIMEGESRNQIQVESFDGLSNAQRMKRGLPLRKPGHLFNARLGPRAPAESPAVNRLKARDGL</sequence>
<accession>A0AAX4JUJ9</accession>
<organism evidence="3 4">
    <name type="scientific">Kwoniella dendrophila CBS 6074</name>
    <dbReference type="NCBI Taxonomy" id="1295534"/>
    <lineage>
        <taxon>Eukaryota</taxon>
        <taxon>Fungi</taxon>
        <taxon>Dikarya</taxon>
        <taxon>Basidiomycota</taxon>
        <taxon>Agaricomycotina</taxon>
        <taxon>Tremellomycetes</taxon>
        <taxon>Tremellales</taxon>
        <taxon>Cryptococcaceae</taxon>
        <taxon>Kwoniella</taxon>
    </lineage>
</organism>
<dbReference type="RefSeq" id="XP_066075795.1">
    <property type="nucleotide sequence ID" value="XM_066219698.1"/>
</dbReference>
<gene>
    <name evidence="3" type="ORF">L201_003950</name>
</gene>
<proteinExistence type="predicted"/>
<evidence type="ECO:0000256" key="2">
    <source>
        <dbReference type="SAM" id="SignalP"/>
    </source>
</evidence>
<feature type="region of interest" description="Disordered" evidence="1">
    <location>
        <begin position="85"/>
        <end position="107"/>
    </location>
</feature>
<evidence type="ECO:0000313" key="3">
    <source>
        <dbReference type="EMBL" id="WWC89032.1"/>
    </source>
</evidence>
<dbReference type="EMBL" id="CP144102">
    <property type="protein sequence ID" value="WWC89032.1"/>
    <property type="molecule type" value="Genomic_DNA"/>
</dbReference>
<name>A0AAX4JUJ9_9TREE</name>
<reference evidence="3 4" key="1">
    <citation type="submission" date="2024-01" db="EMBL/GenBank/DDBJ databases">
        <title>Comparative genomics of Cryptococcus and Kwoniella reveals pathogenesis evolution and contrasting modes of karyotype evolution via chromosome fusion or intercentromeric recombination.</title>
        <authorList>
            <person name="Coelho M.A."/>
            <person name="David-Palma M."/>
            <person name="Shea T."/>
            <person name="Bowers K."/>
            <person name="McGinley-Smith S."/>
            <person name="Mohammad A.W."/>
            <person name="Gnirke A."/>
            <person name="Yurkov A.M."/>
            <person name="Nowrousian M."/>
            <person name="Sun S."/>
            <person name="Cuomo C.A."/>
            <person name="Heitman J."/>
        </authorList>
    </citation>
    <scope>NUCLEOTIDE SEQUENCE [LARGE SCALE GENOMIC DNA]</scope>
    <source>
        <strain evidence="3 4">CBS 6074</strain>
    </source>
</reference>